<organism evidence="2 3">
    <name type="scientific">Clohesyomyces aquaticus</name>
    <dbReference type="NCBI Taxonomy" id="1231657"/>
    <lineage>
        <taxon>Eukaryota</taxon>
        <taxon>Fungi</taxon>
        <taxon>Dikarya</taxon>
        <taxon>Ascomycota</taxon>
        <taxon>Pezizomycotina</taxon>
        <taxon>Dothideomycetes</taxon>
        <taxon>Pleosporomycetidae</taxon>
        <taxon>Pleosporales</taxon>
        <taxon>Lindgomycetaceae</taxon>
        <taxon>Clohesyomyces</taxon>
    </lineage>
</organism>
<evidence type="ECO:0000313" key="2">
    <source>
        <dbReference type="EMBL" id="ORY07146.1"/>
    </source>
</evidence>
<name>A0A1Y1ZAE8_9PLEO</name>
<sequence>MSKMHPAEPLDLLTQPVCSAANVQPLVTLSSPGPPSALHSISSALPQGDELTLHTNLEETDFFAPIEDWNEARFDSLFDSSTLDSSFSQPMAPPSFESPSGRMFPDIESPSSTPAPLPVFHDNIPGTPELVLQSEVPTPAFDKLLPNATPPDLFVAIENGAKSEEVNRIRSLQLRDNSLGLEETQVNSCEIDSSGLTFRDVLRYGI</sequence>
<dbReference type="Proteomes" id="UP000193144">
    <property type="component" value="Unassembled WGS sequence"/>
</dbReference>
<dbReference type="AlphaFoldDB" id="A0A1Y1ZAE8"/>
<keyword evidence="3" id="KW-1185">Reference proteome</keyword>
<comment type="caution">
    <text evidence="2">The sequence shown here is derived from an EMBL/GenBank/DDBJ whole genome shotgun (WGS) entry which is preliminary data.</text>
</comment>
<feature type="region of interest" description="Disordered" evidence="1">
    <location>
        <begin position="83"/>
        <end position="113"/>
    </location>
</feature>
<protein>
    <submittedName>
        <fullName evidence="2">Uncharacterized protein</fullName>
    </submittedName>
</protein>
<reference evidence="2 3" key="1">
    <citation type="submission" date="2016-07" db="EMBL/GenBank/DDBJ databases">
        <title>Pervasive Adenine N6-methylation of Active Genes in Fungi.</title>
        <authorList>
            <consortium name="DOE Joint Genome Institute"/>
            <person name="Mondo S.J."/>
            <person name="Dannebaum R.O."/>
            <person name="Kuo R.C."/>
            <person name="Labutti K."/>
            <person name="Haridas S."/>
            <person name="Kuo A."/>
            <person name="Salamov A."/>
            <person name="Ahrendt S.R."/>
            <person name="Lipzen A."/>
            <person name="Sullivan W."/>
            <person name="Andreopoulos W.B."/>
            <person name="Clum A."/>
            <person name="Lindquist E."/>
            <person name="Daum C."/>
            <person name="Ramamoorthy G.K."/>
            <person name="Gryganskyi A."/>
            <person name="Culley D."/>
            <person name="Magnuson J.K."/>
            <person name="James T.Y."/>
            <person name="O'Malley M.A."/>
            <person name="Stajich J.E."/>
            <person name="Spatafora J.W."/>
            <person name="Visel A."/>
            <person name="Grigoriev I.V."/>
        </authorList>
    </citation>
    <scope>NUCLEOTIDE SEQUENCE [LARGE SCALE GENOMIC DNA]</scope>
    <source>
        <strain evidence="2 3">CBS 115471</strain>
    </source>
</reference>
<dbReference type="EMBL" id="MCFA01000111">
    <property type="protein sequence ID" value="ORY07146.1"/>
    <property type="molecule type" value="Genomic_DNA"/>
</dbReference>
<accession>A0A1Y1ZAE8</accession>
<proteinExistence type="predicted"/>
<gene>
    <name evidence="2" type="ORF">BCR34DRAFT_28544</name>
</gene>
<evidence type="ECO:0000256" key="1">
    <source>
        <dbReference type="SAM" id="MobiDB-lite"/>
    </source>
</evidence>
<evidence type="ECO:0000313" key="3">
    <source>
        <dbReference type="Proteomes" id="UP000193144"/>
    </source>
</evidence>